<proteinExistence type="predicted"/>
<keyword evidence="2" id="KW-0067">ATP-binding</keyword>
<dbReference type="SUPFAM" id="SSF52540">
    <property type="entry name" value="P-loop containing nucleoside triphosphate hydrolases"/>
    <property type="match status" value="1"/>
</dbReference>
<dbReference type="Proteomes" id="UP000660745">
    <property type="component" value="Unassembled WGS sequence"/>
</dbReference>
<feature type="domain" description="AAA+ ATPase" evidence="1">
    <location>
        <begin position="194"/>
        <end position="323"/>
    </location>
</feature>
<evidence type="ECO:0000313" key="2">
    <source>
        <dbReference type="EMBL" id="GGP18456.1"/>
    </source>
</evidence>
<dbReference type="SMART" id="SM00382">
    <property type="entry name" value="AAA"/>
    <property type="match status" value="1"/>
</dbReference>
<keyword evidence="2" id="KW-0547">Nucleotide-binding</keyword>
<evidence type="ECO:0000259" key="1">
    <source>
        <dbReference type="SMART" id="SM00382"/>
    </source>
</evidence>
<organism evidence="2 3">
    <name type="scientific">Nonomuraea glycinis</name>
    <dbReference type="NCBI Taxonomy" id="2047744"/>
    <lineage>
        <taxon>Bacteria</taxon>
        <taxon>Bacillati</taxon>
        <taxon>Actinomycetota</taxon>
        <taxon>Actinomycetes</taxon>
        <taxon>Streptosporangiales</taxon>
        <taxon>Streptosporangiaceae</taxon>
        <taxon>Nonomuraea</taxon>
    </lineage>
</organism>
<comment type="caution">
    <text evidence="2">The sequence shown here is derived from an EMBL/GenBank/DDBJ whole genome shotgun (WGS) entry which is preliminary data.</text>
</comment>
<dbReference type="InterPro" id="IPR027417">
    <property type="entry name" value="P-loop_NTPase"/>
</dbReference>
<accession>A0A918AIA4</accession>
<name>A0A918AIA4_9ACTN</name>
<dbReference type="GO" id="GO:0005524">
    <property type="term" value="F:ATP binding"/>
    <property type="evidence" value="ECO:0007669"/>
    <property type="project" value="UniProtKB-KW"/>
</dbReference>
<dbReference type="InterPro" id="IPR003593">
    <property type="entry name" value="AAA+_ATPase"/>
</dbReference>
<evidence type="ECO:0000313" key="3">
    <source>
        <dbReference type="Proteomes" id="UP000660745"/>
    </source>
</evidence>
<gene>
    <name evidence="2" type="ORF">GCM10012278_90720</name>
</gene>
<dbReference type="EMBL" id="BMNK01000030">
    <property type="protein sequence ID" value="GGP18456.1"/>
    <property type="molecule type" value="Genomic_DNA"/>
</dbReference>
<dbReference type="InterPro" id="IPR018647">
    <property type="entry name" value="SLFN_3-like_DNA/RNA_helicase"/>
</dbReference>
<dbReference type="AlphaFoldDB" id="A0A918AIA4"/>
<dbReference type="Pfam" id="PF09848">
    <property type="entry name" value="SLFN-g3_helicase"/>
    <property type="match status" value="1"/>
</dbReference>
<keyword evidence="3" id="KW-1185">Reference proteome</keyword>
<dbReference type="CDD" id="cd00009">
    <property type="entry name" value="AAA"/>
    <property type="match status" value="1"/>
</dbReference>
<dbReference type="Gene3D" id="3.40.50.300">
    <property type="entry name" value="P-loop containing nucleotide triphosphate hydrolases"/>
    <property type="match status" value="1"/>
</dbReference>
<reference evidence="2" key="2">
    <citation type="submission" date="2020-09" db="EMBL/GenBank/DDBJ databases">
        <authorList>
            <person name="Sun Q."/>
            <person name="Zhou Y."/>
        </authorList>
    </citation>
    <scope>NUCLEOTIDE SEQUENCE</scope>
    <source>
        <strain evidence="2">CGMCC 4.7430</strain>
    </source>
</reference>
<protein>
    <submittedName>
        <fullName evidence="2">ATP-binding protein</fullName>
    </submittedName>
</protein>
<sequence length="559" mass="62674">MEYKLPLTSRRADVVLAGVHPRTGEDSYVVVELKQWSRAEPSESGEHLVIVDGMPGGEMLHPAEQVRRYCEYMCDFLGVLSGKPNAVYGAAYLHNAMDLDIDGLSELVRDERSRLFTKQRRGEFLRYLSERLSDKPGADAADRLLSSPVAPSKQLMAYASKEIREREQFTLLDEQQVAYELVMGAVDRARRADFKQVVVVTGGPGSGKSVIALSLLGELYRQGRSALHATGSQSFTQTMRRYPGRGSTRIKNLFKYFNSFTDAEQNGMDVLICDEAHRIRETSTNRFTPAAKRTGRSQLDELLSTARVPVFLLDQHQVVRPGELGTVAGIEDYARTKGYDVRFVSLDEQFRCGGSRKYEQWVLRLLGLADGGPMEWDGDDAFEVQLADSPQELEAFLSAKPGTARMTAGYCWPWSEPRSDDTLVDDVVIGDWARPWNVKKDRAVGDYPPSMLWASEPNGFGQVGCVYTAQGFEYDWNGVILGPDLTVQDGQLVTVRSENKDPAFKSRKSVSDSDFDQLVRNVYKVLLTRGMRGTVIYAVNPALREYLANLMRVPRVQRD</sequence>
<reference evidence="2" key="1">
    <citation type="journal article" date="2014" name="Int. J. Syst. Evol. Microbiol.">
        <title>Complete genome sequence of Corynebacterium casei LMG S-19264T (=DSM 44701T), isolated from a smear-ripened cheese.</title>
        <authorList>
            <consortium name="US DOE Joint Genome Institute (JGI-PGF)"/>
            <person name="Walter F."/>
            <person name="Albersmeier A."/>
            <person name="Kalinowski J."/>
            <person name="Ruckert C."/>
        </authorList>
    </citation>
    <scope>NUCLEOTIDE SEQUENCE</scope>
    <source>
        <strain evidence="2">CGMCC 4.7430</strain>
    </source>
</reference>